<sequence length="915" mass="104075">MASKADQLLIVVSILEGRHFPKSPRLSLVVQVGFNGEQLATDPVEHRDQPQFNTELAWELDRRTLHQHRLQRTPIKLQCFAVDSVSRKKESVGYIILDLRSVQEVKQEPRWYPLLSSKYTKQRPALLLSMLLENDCKTSEPSPDRFKAKKAPPRQGSPAVTDLLPDKLEAVLIPDQGFHQVGPADHCSEMFILSVTVAFATRLEQLIPTTMKLSAEGSEFYFYYSLLGNDITSEPFHNLLSPDFEPERASVRIRSSKHILQTFLSQQPNLQIHLCCGNHSLGSAVVSISGLCSPSVNLESKTATVEGAFVLQPPKRIKETLPALPTDVQPTVGVSVTLRREEFTQQATLNKEGRGPQTHSHSLPPVPPVEPKPRSSSPVIKHIGSSPPSPLLPPQNSHTESEAESLLEELQNGKEQAGEARNTTEGEASSVSVSAPKVSIPSSAHHYCFSLDLCSLGSLRLTHPIAATLRYTYLFFGSPAPIMTNPPVELQRNMQVSLPQSYCAFDFAALPHQVQDTFLRVPLLVEVWHKDSTSRDQLIGRAAIQLSHLLSSERSRVVASTGQQRWRQTHKEKIPVVKTQHPSEKVAELSYVATLEDLGLVKAKDVIVSDSSQVRQFILNGGFLFYSLIFFFFFLRKKELSHMQALAEEWRRRDREREALVKKKVHISHFLTQMHTTLTLPDTNSSCVQTKRLQKELRAEHDLAQKELRAEQERMRLLQQIADGESRYKQLEKEFQLYREQQNIRPEYRLQSDINVLTLEKVELERKLESTTKSKLHYKQQWGRALKELARFKQWEQENAMARLKKQQAELEAMKLRYLATEQKEVVQQDRQELDDIRNELNRLKQQGEGKLGPSSSLHGSASPHHVNESADEHLSRLFEERDTLLRTGVYTHEDRIIAELNRQIEDTMRDRGNL</sequence>
<dbReference type="GO" id="GO:1903724">
    <property type="term" value="P:positive regulation of centriole elongation"/>
    <property type="evidence" value="ECO:0007669"/>
    <property type="project" value="TreeGrafter"/>
</dbReference>
<dbReference type="PROSITE" id="PS50004">
    <property type="entry name" value="C2"/>
    <property type="match status" value="1"/>
</dbReference>
<dbReference type="PANTHER" id="PTHR21574">
    <property type="entry name" value="CENTROSOMAL PROTEIN OF 120 KDA"/>
    <property type="match status" value="1"/>
</dbReference>
<evidence type="ECO:0000313" key="5">
    <source>
        <dbReference type="Proteomes" id="UP000261620"/>
    </source>
</evidence>
<reference evidence="4" key="1">
    <citation type="submission" date="2025-08" db="UniProtKB">
        <authorList>
            <consortium name="Ensembl"/>
        </authorList>
    </citation>
    <scope>IDENTIFICATION</scope>
</reference>
<name>A0A3Q3X2M7_MOLML</name>
<dbReference type="STRING" id="94237.ENSMMOP00000019419"/>
<feature type="domain" description="C2" evidence="3">
    <location>
        <begin position="1"/>
        <end position="112"/>
    </location>
</feature>
<feature type="transmembrane region" description="Helical" evidence="2">
    <location>
        <begin position="617"/>
        <end position="635"/>
    </location>
</feature>
<dbReference type="GO" id="GO:0022027">
    <property type="term" value="P:interkinetic nuclear migration"/>
    <property type="evidence" value="ECO:0007669"/>
    <property type="project" value="TreeGrafter"/>
</dbReference>
<dbReference type="SUPFAM" id="SSF49562">
    <property type="entry name" value="C2 domain (Calcium/lipid-binding domain, CaLB)"/>
    <property type="match status" value="2"/>
</dbReference>
<dbReference type="Gene3D" id="2.60.40.150">
    <property type="entry name" value="C2 domain"/>
    <property type="match status" value="2"/>
</dbReference>
<dbReference type="OMA" id="HTNQPEF"/>
<dbReference type="InterPro" id="IPR000008">
    <property type="entry name" value="C2_dom"/>
</dbReference>
<feature type="region of interest" description="Disordered" evidence="1">
    <location>
        <begin position="138"/>
        <end position="160"/>
    </location>
</feature>
<accession>A0A3Q3X2M7</accession>
<keyword evidence="2" id="KW-0812">Transmembrane</keyword>
<evidence type="ECO:0000256" key="1">
    <source>
        <dbReference type="SAM" id="MobiDB-lite"/>
    </source>
</evidence>
<evidence type="ECO:0000259" key="3">
    <source>
        <dbReference type="PROSITE" id="PS50004"/>
    </source>
</evidence>
<dbReference type="InterPro" id="IPR022136">
    <property type="entry name" value="DUF3668"/>
</dbReference>
<feature type="region of interest" description="Disordered" evidence="1">
    <location>
        <begin position="846"/>
        <end position="873"/>
    </location>
</feature>
<dbReference type="Proteomes" id="UP000261620">
    <property type="component" value="Unplaced"/>
</dbReference>
<evidence type="ECO:0000256" key="2">
    <source>
        <dbReference type="SAM" id="Phobius"/>
    </source>
</evidence>
<feature type="region of interest" description="Disordered" evidence="1">
    <location>
        <begin position="347"/>
        <end position="434"/>
    </location>
</feature>
<evidence type="ECO:0000313" key="4">
    <source>
        <dbReference type="Ensembl" id="ENSMMOP00000019419.1"/>
    </source>
</evidence>
<dbReference type="InterPro" id="IPR035892">
    <property type="entry name" value="C2_domain_sf"/>
</dbReference>
<dbReference type="AlphaFoldDB" id="A0A3Q3X2M7"/>
<keyword evidence="2" id="KW-1133">Transmembrane helix</keyword>
<keyword evidence="2" id="KW-0472">Membrane</keyword>
<proteinExistence type="predicted"/>
<dbReference type="Pfam" id="PF12416">
    <property type="entry name" value="DUF3668"/>
    <property type="match status" value="1"/>
</dbReference>
<protein>
    <recommendedName>
        <fullName evidence="3">C2 domain-containing protein</fullName>
    </recommendedName>
</protein>
<dbReference type="PANTHER" id="PTHR21574:SF0">
    <property type="entry name" value="CENTROSOMAL PROTEIN OF 120 KDA"/>
    <property type="match status" value="1"/>
</dbReference>
<reference evidence="4" key="2">
    <citation type="submission" date="2025-09" db="UniProtKB">
        <authorList>
            <consortium name="Ensembl"/>
        </authorList>
    </citation>
    <scope>IDENTIFICATION</scope>
</reference>
<dbReference type="Ensembl" id="ENSMMOT00000019745.1">
    <property type="protein sequence ID" value="ENSMMOP00000019419.1"/>
    <property type="gene ID" value="ENSMMOG00000014723.1"/>
</dbReference>
<organism evidence="4 5">
    <name type="scientific">Mola mola</name>
    <name type="common">Ocean sunfish</name>
    <name type="synonym">Tetraodon mola</name>
    <dbReference type="NCBI Taxonomy" id="94237"/>
    <lineage>
        <taxon>Eukaryota</taxon>
        <taxon>Metazoa</taxon>
        <taxon>Chordata</taxon>
        <taxon>Craniata</taxon>
        <taxon>Vertebrata</taxon>
        <taxon>Euteleostomi</taxon>
        <taxon>Actinopterygii</taxon>
        <taxon>Neopterygii</taxon>
        <taxon>Teleostei</taxon>
        <taxon>Neoteleostei</taxon>
        <taxon>Acanthomorphata</taxon>
        <taxon>Eupercaria</taxon>
        <taxon>Tetraodontiformes</taxon>
        <taxon>Molidae</taxon>
        <taxon>Mola</taxon>
    </lineage>
</organism>
<keyword evidence="5" id="KW-1185">Reference proteome</keyword>
<dbReference type="GO" id="GO:0005813">
    <property type="term" value="C:centrosome"/>
    <property type="evidence" value="ECO:0007669"/>
    <property type="project" value="TreeGrafter"/>
</dbReference>
<dbReference type="InterPro" id="IPR039893">
    <property type="entry name" value="CEP120-like"/>
</dbReference>
<dbReference type="Pfam" id="PF00168">
    <property type="entry name" value="C2"/>
    <property type="match status" value="2"/>
</dbReference>
<dbReference type="CDD" id="cd00030">
    <property type="entry name" value="C2"/>
    <property type="match status" value="1"/>
</dbReference>